<organism evidence="1 2">
    <name type="scientific">Candidatus Zambryskibacteria bacterium RIFCSPLOWO2_01_FULL_45_21</name>
    <dbReference type="NCBI Taxonomy" id="1802761"/>
    <lineage>
        <taxon>Bacteria</taxon>
        <taxon>Candidatus Zambryskiibacteriota</taxon>
    </lineage>
</organism>
<comment type="caution">
    <text evidence="1">The sequence shown here is derived from an EMBL/GenBank/DDBJ whole genome shotgun (WGS) entry which is preliminary data.</text>
</comment>
<dbReference type="EMBL" id="MHWE01000012">
    <property type="protein sequence ID" value="OHB03898.1"/>
    <property type="molecule type" value="Genomic_DNA"/>
</dbReference>
<reference evidence="1 2" key="1">
    <citation type="journal article" date="2016" name="Nat. Commun.">
        <title>Thousands of microbial genomes shed light on interconnected biogeochemical processes in an aquifer system.</title>
        <authorList>
            <person name="Anantharaman K."/>
            <person name="Brown C.T."/>
            <person name="Hug L.A."/>
            <person name="Sharon I."/>
            <person name="Castelle C.J."/>
            <person name="Probst A.J."/>
            <person name="Thomas B.C."/>
            <person name="Singh A."/>
            <person name="Wilkins M.J."/>
            <person name="Karaoz U."/>
            <person name="Brodie E.L."/>
            <person name="Williams K.H."/>
            <person name="Hubbard S.S."/>
            <person name="Banfield J.F."/>
        </authorList>
    </citation>
    <scope>NUCLEOTIDE SEQUENCE [LARGE SCALE GENOMIC DNA]</scope>
</reference>
<protein>
    <submittedName>
        <fullName evidence="1">Uncharacterized protein</fullName>
    </submittedName>
</protein>
<gene>
    <name evidence="1" type="ORF">A3B14_01005</name>
</gene>
<sequence>MLRAQKLGKQKPWTEKELMSGLKHFFDQNGRYPTAPEVDKYPYLPSARSIERRFGGLVALRKKLRLETQPDFRSGKHSSERAHKINTRAHKTEKTVYEYLKGRFGKEFVHREYFFSDDKRTRADFFVYDTGKGFCVDVFYPSDRRNLAGCLNSKLHKYNNESMGQYPVIFLQMNEKLSQNVLDQLVQNKKSSLNDRQQLMGWGTFQKFCKDRKALRVGKK</sequence>
<name>A0A1G2U305_9BACT</name>
<dbReference type="Proteomes" id="UP000176800">
    <property type="component" value="Unassembled WGS sequence"/>
</dbReference>
<dbReference type="AlphaFoldDB" id="A0A1G2U305"/>
<evidence type="ECO:0000313" key="1">
    <source>
        <dbReference type="EMBL" id="OHB03898.1"/>
    </source>
</evidence>
<accession>A0A1G2U305</accession>
<proteinExistence type="predicted"/>
<evidence type="ECO:0000313" key="2">
    <source>
        <dbReference type="Proteomes" id="UP000176800"/>
    </source>
</evidence>